<gene>
    <name evidence="2" type="ORF">ARMSODRAFT_965320</name>
</gene>
<dbReference type="EMBL" id="KZ293480">
    <property type="protein sequence ID" value="PBK60953.1"/>
    <property type="molecule type" value="Genomic_DNA"/>
</dbReference>
<dbReference type="AlphaFoldDB" id="A0A2H3BAU4"/>
<evidence type="ECO:0000313" key="3">
    <source>
        <dbReference type="Proteomes" id="UP000218334"/>
    </source>
</evidence>
<proteinExistence type="predicted"/>
<accession>A0A2H3BAU4</accession>
<evidence type="ECO:0000313" key="2">
    <source>
        <dbReference type="EMBL" id="PBK60953.1"/>
    </source>
</evidence>
<sequence length="78" mass="8391">MHATEALSLVNVMGNFEFWIRSPARVVAPHQQDGRKGDVDSIGIGIGIGTGTVLCCYIVGWARKSLNPILGLQIPSRT</sequence>
<dbReference type="Proteomes" id="UP000218334">
    <property type="component" value="Unassembled WGS sequence"/>
</dbReference>
<keyword evidence="3" id="KW-1185">Reference proteome</keyword>
<name>A0A2H3BAU4_9AGAR</name>
<keyword evidence="1" id="KW-0812">Transmembrane</keyword>
<protein>
    <submittedName>
        <fullName evidence="2">Uncharacterized protein</fullName>
    </submittedName>
</protein>
<keyword evidence="1" id="KW-1133">Transmembrane helix</keyword>
<organism evidence="2 3">
    <name type="scientific">Armillaria solidipes</name>
    <dbReference type="NCBI Taxonomy" id="1076256"/>
    <lineage>
        <taxon>Eukaryota</taxon>
        <taxon>Fungi</taxon>
        <taxon>Dikarya</taxon>
        <taxon>Basidiomycota</taxon>
        <taxon>Agaricomycotina</taxon>
        <taxon>Agaricomycetes</taxon>
        <taxon>Agaricomycetidae</taxon>
        <taxon>Agaricales</taxon>
        <taxon>Marasmiineae</taxon>
        <taxon>Physalacriaceae</taxon>
        <taxon>Armillaria</taxon>
    </lineage>
</organism>
<reference evidence="3" key="1">
    <citation type="journal article" date="2017" name="Nat. Ecol. Evol.">
        <title>Genome expansion and lineage-specific genetic innovations in the forest pathogenic fungi Armillaria.</title>
        <authorList>
            <person name="Sipos G."/>
            <person name="Prasanna A.N."/>
            <person name="Walter M.C."/>
            <person name="O'Connor E."/>
            <person name="Balint B."/>
            <person name="Krizsan K."/>
            <person name="Kiss B."/>
            <person name="Hess J."/>
            <person name="Varga T."/>
            <person name="Slot J."/>
            <person name="Riley R."/>
            <person name="Boka B."/>
            <person name="Rigling D."/>
            <person name="Barry K."/>
            <person name="Lee J."/>
            <person name="Mihaltcheva S."/>
            <person name="LaButti K."/>
            <person name="Lipzen A."/>
            <person name="Waldron R."/>
            <person name="Moloney N.M."/>
            <person name="Sperisen C."/>
            <person name="Kredics L."/>
            <person name="Vagvoelgyi C."/>
            <person name="Patrignani A."/>
            <person name="Fitzpatrick D."/>
            <person name="Nagy I."/>
            <person name="Doyle S."/>
            <person name="Anderson J.B."/>
            <person name="Grigoriev I.V."/>
            <person name="Gueldener U."/>
            <person name="Muensterkoetter M."/>
            <person name="Nagy L.G."/>
        </authorList>
    </citation>
    <scope>NUCLEOTIDE SEQUENCE [LARGE SCALE GENOMIC DNA]</scope>
    <source>
        <strain evidence="3">28-4</strain>
    </source>
</reference>
<keyword evidence="1" id="KW-0472">Membrane</keyword>
<evidence type="ECO:0000256" key="1">
    <source>
        <dbReference type="SAM" id="Phobius"/>
    </source>
</evidence>
<feature type="transmembrane region" description="Helical" evidence="1">
    <location>
        <begin position="42"/>
        <end position="62"/>
    </location>
</feature>